<comment type="caution">
    <text evidence="3">The sequence shown here is derived from an EMBL/GenBank/DDBJ whole genome shotgun (WGS) entry which is preliminary data.</text>
</comment>
<dbReference type="PROSITE" id="PS50075">
    <property type="entry name" value="CARRIER"/>
    <property type="match status" value="1"/>
</dbReference>
<evidence type="ECO:0000256" key="1">
    <source>
        <dbReference type="SAM" id="MobiDB-lite"/>
    </source>
</evidence>
<dbReference type="InterPro" id="IPR009081">
    <property type="entry name" value="PP-bd_ACP"/>
</dbReference>
<organism evidence="3 4">
    <name type="scientific">Streptomyces albospinus</name>
    <dbReference type="NCBI Taxonomy" id="285515"/>
    <lineage>
        <taxon>Bacteria</taxon>
        <taxon>Bacillati</taxon>
        <taxon>Actinomycetota</taxon>
        <taxon>Actinomycetes</taxon>
        <taxon>Kitasatosporales</taxon>
        <taxon>Streptomycetaceae</taxon>
        <taxon>Streptomyces</taxon>
    </lineage>
</organism>
<keyword evidence="4" id="KW-1185">Reference proteome</keyword>
<dbReference type="Gene3D" id="1.10.1200.10">
    <property type="entry name" value="ACP-like"/>
    <property type="match status" value="1"/>
</dbReference>
<dbReference type="Proteomes" id="UP000654471">
    <property type="component" value="Unassembled WGS sequence"/>
</dbReference>
<dbReference type="InterPro" id="IPR036736">
    <property type="entry name" value="ACP-like_sf"/>
</dbReference>
<name>A0ABQ2VQ53_9ACTN</name>
<accession>A0ABQ2VQ53</accession>
<proteinExistence type="predicted"/>
<evidence type="ECO:0000313" key="3">
    <source>
        <dbReference type="EMBL" id="GGU99587.1"/>
    </source>
</evidence>
<gene>
    <name evidence="3" type="ORF">GCM10010211_78670</name>
</gene>
<dbReference type="RefSeq" id="WP_189308190.1">
    <property type="nucleotide sequence ID" value="NZ_BMRP01000063.1"/>
</dbReference>
<sequence length="96" mass="10521">MTTTYELVADLLTEHMGVPENIIKPDATFEDLELDSLSIVELTVIIEDRLGVQLTQEDVKPTLGEFCQVVEKRRGGGEAVGTDTARHDVPTTPTIP</sequence>
<evidence type="ECO:0000259" key="2">
    <source>
        <dbReference type="PROSITE" id="PS50075"/>
    </source>
</evidence>
<evidence type="ECO:0000313" key="4">
    <source>
        <dbReference type="Proteomes" id="UP000654471"/>
    </source>
</evidence>
<feature type="domain" description="Carrier" evidence="2">
    <location>
        <begin position="2"/>
        <end position="77"/>
    </location>
</feature>
<feature type="region of interest" description="Disordered" evidence="1">
    <location>
        <begin position="74"/>
        <end position="96"/>
    </location>
</feature>
<reference evidence="4" key="1">
    <citation type="journal article" date="2019" name="Int. J. Syst. Evol. Microbiol.">
        <title>The Global Catalogue of Microorganisms (GCM) 10K type strain sequencing project: providing services to taxonomists for standard genome sequencing and annotation.</title>
        <authorList>
            <consortium name="The Broad Institute Genomics Platform"/>
            <consortium name="The Broad Institute Genome Sequencing Center for Infectious Disease"/>
            <person name="Wu L."/>
            <person name="Ma J."/>
        </authorList>
    </citation>
    <scope>NUCLEOTIDE SEQUENCE [LARGE SCALE GENOMIC DNA]</scope>
    <source>
        <strain evidence="4">JCM 3399</strain>
    </source>
</reference>
<dbReference type="EMBL" id="BMRP01000063">
    <property type="protein sequence ID" value="GGU99587.1"/>
    <property type="molecule type" value="Genomic_DNA"/>
</dbReference>
<dbReference type="Pfam" id="PF00550">
    <property type="entry name" value="PP-binding"/>
    <property type="match status" value="1"/>
</dbReference>
<dbReference type="SUPFAM" id="SSF47336">
    <property type="entry name" value="ACP-like"/>
    <property type="match status" value="1"/>
</dbReference>
<protein>
    <recommendedName>
        <fullName evidence="2">Carrier domain-containing protein</fullName>
    </recommendedName>
</protein>